<dbReference type="EMBL" id="JACHHX010000006">
    <property type="protein sequence ID" value="MBB5015309.1"/>
    <property type="molecule type" value="Genomic_DNA"/>
</dbReference>
<dbReference type="PANTHER" id="PTHR35813">
    <property type="entry name" value="INNER MEMBRANE PROTEIN YBAN"/>
    <property type="match status" value="1"/>
</dbReference>
<accession>A0A7W7XZG2</accession>
<keyword evidence="4" id="KW-1185">Reference proteome</keyword>
<keyword evidence="2" id="KW-0472">Membrane</keyword>
<dbReference type="Pfam" id="PF04304">
    <property type="entry name" value="DUF454"/>
    <property type="match status" value="1"/>
</dbReference>
<evidence type="ECO:0008006" key="5">
    <source>
        <dbReference type="Google" id="ProtNLM"/>
    </source>
</evidence>
<sequence length="150" mass="16315">MTSSRIVRWLWLAAAWVALGLGAIGVLVPGLPTVPFILLASFCAARGSKRLHAWLLAHRTFGPMIRDWEAHGAVSRRAKRLALGMMALCSLLMWLSPARLWMWATGTGIMAVVGVWLWRRPEPSSCASGSVAEAGPTLAAGQRSTRRANR</sequence>
<name>A0A7W7XZG2_9GAMM</name>
<dbReference type="PANTHER" id="PTHR35813:SF1">
    <property type="entry name" value="INNER MEMBRANE PROTEIN YBAN"/>
    <property type="match status" value="1"/>
</dbReference>
<protein>
    <recommendedName>
        <fullName evidence="5">Inner membrane protein</fullName>
    </recommendedName>
</protein>
<proteinExistence type="predicted"/>
<dbReference type="GO" id="GO:0005886">
    <property type="term" value="C:plasma membrane"/>
    <property type="evidence" value="ECO:0007669"/>
    <property type="project" value="TreeGrafter"/>
</dbReference>
<feature type="region of interest" description="Disordered" evidence="1">
    <location>
        <begin position="126"/>
        <end position="150"/>
    </location>
</feature>
<dbReference type="Proteomes" id="UP000519004">
    <property type="component" value="Unassembled WGS sequence"/>
</dbReference>
<dbReference type="RefSeq" id="WP_183947972.1">
    <property type="nucleotide sequence ID" value="NZ_JACHHX010000006.1"/>
</dbReference>
<keyword evidence="2" id="KW-1133">Transmembrane helix</keyword>
<evidence type="ECO:0000313" key="3">
    <source>
        <dbReference type="EMBL" id="MBB5015309.1"/>
    </source>
</evidence>
<organism evidence="3 4">
    <name type="scientific">Rehaibacterium terrae</name>
    <dbReference type="NCBI Taxonomy" id="1341696"/>
    <lineage>
        <taxon>Bacteria</taxon>
        <taxon>Pseudomonadati</taxon>
        <taxon>Pseudomonadota</taxon>
        <taxon>Gammaproteobacteria</taxon>
        <taxon>Lysobacterales</taxon>
        <taxon>Lysobacteraceae</taxon>
        <taxon>Rehaibacterium</taxon>
    </lineage>
</organism>
<evidence type="ECO:0000256" key="1">
    <source>
        <dbReference type="SAM" id="MobiDB-lite"/>
    </source>
</evidence>
<feature type="transmembrane region" description="Helical" evidence="2">
    <location>
        <begin position="9"/>
        <end position="28"/>
    </location>
</feature>
<evidence type="ECO:0000313" key="4">
    <source>
        <dbReference type="Proteomes" id="UP000519004"/>
    </source>
</evidence>
<feature type="transmembrane region" description="Helical" evidence="2">
    <location>
        <begin position="101"/>
        <end position="118"/>
    </location>
</feature>
<gene>
    <name evidence="3" type="ORF">HNQ58_001195</name>
</gene>
<keyword evidence="2" id="KW-0812">Transmembrane</keyword>
<reference evidence="3 4" key="1">
    <citation type="submission" date="2020-08" db="EMBL/GenBank/DDBJ databases">
        <title>Genomic Encyclopedia of Type Strains, Phase IV (KMG-IV): sequencing the most valuable type-strain genomes for metagenomic binning, comparative biology and taxonomic classification.</title>
        <authorList>
            <person name="Goeker M."/>
        </authorList>
    </citation>
    <scope>NUCLEOTIDE SEQUENCE [LARGE SCALE GENOMIC DNA]</scope>
    <source>
        <strain evidence="3 4">DSM 25897</strain>
    </source>
</reference>
<evidence type="ECO:0000256" key="2">
    <source>
        <dbReference type="SAM" id="Phobius"/>
    </source>
</evidence>
<comment type="caution">
    <text evidence="3">The sequence shown here is derived from an EMBL/GenBank/DDBJ whole genome shotgun (WGS) entry which is preliminary data.</text>
</comment>
<dbReference type="InterPro" id="IPR007401">
    <property type="entry name" value="DUF454"/>
</dbReference>
<dbReference type="AlphaFoldDB" id="A0A7W7XZG2"/>